<dbReference type="AlphaFoldDB" id="A0A183JZE7"/>
<evidence type="ECO:0000313" key="3">
    <source>
        <dbReference type="Proteomes" id="UP000279833"/>
    </source>
</evidence>
<dbReference type="WBParaSite" id="SCUD_0000810501-mRNA-1">
    <property type="protein sequence ID" value="SCUD_0000810501-mRNA-1"/>
    <property type="gene ID" value="SCUD_0000810501"/>
</dbReference>
<evidence type="ECO:0000313" key="4">
    <source>
        <dbReference type="WBParaSite" id="SCUD_0000810501-mRNA-1"/>
    </source>
</evidence>
<keyword evidence="3" id="KW-1185">Reference proteome</keyword>
<dbReference type="EMBL" id="UZAK01032603">
    <property type="protein sequence ID" value="VDP29264.1"/>
    <property type="molecule type" value="Genomic_DNA"/>
</dbReference>
<reference evidence="2 3" key="2">
    <citation type="submission" date="2018-11" db="EMBL/GenBank/DDBJ databases">
        <authorList>
            <consortium name="Pathogen Informatics"/>
        </authorList>
    </citation>
    <scope>NUCLEOTIDE SEQUENCE [LARGE SCALE GENOMIC DNA]</scope>
    <source>
        <strain evidence="2">Dakar</strain>
        <strain evidence="3">Dakar, Senegal</strain>
    </source>
</reference>
<evidence type="ECO:0000313" key="2">
    <source>
        <dbReference type="EMBL" id="VDP29264.1"/>
    </source>
</evidence>
<dbReference type="Proteomes" id="UP000279833">
    <property type="component" value="Unassembled WGS sequence"/>
</dbReference>
<accession>A0A183JZE7</accession>
<reference evidence="4" key="1">
    <citation type="submission" date="2016-06" db="UniProtKB">
        <authorList>
            <consortium name="WormBaseParasite"/>
        </authorList>
    </citation>
    <scope>IDENTIFICATION</scope>
</reference>
<protein>
    <submittedName>
        <fullName evidence="2 4">Uncharacterized protein</fullName>
    </submittedName>
</protein>
<organism evidence="4">
    <name type="scientific">Schistosoma curassoni</name>
    <dbReference type="NCBI Taxonomy" id="6186"/>
    <lineage>
        <taxon>Eukaryota</taxon>
        <taxon>Metazoa</taxon>
        <taxon>Spiralia</taxon>
        <taxon>Lophotrochozoa</taxon>
        <taxon>Platyhelminthes</taxon>
        <taxon>Trematoda</taxon>
        <taxon>Digenea</taxon>
        <taxon>Strigeidida</taxon>
        <taxon>Schistosomatoidea</taxon>
        <taxon>Schistosomatidae</taxon>
        <taxon>Schistosoma</taxon>
    </lineage>
</organism>
<proteinExistence type="predicted"/>
<sequence>MFGNDSIVIQIVTKKTLENVPFNQTDDDSLVNSLLWERTNQHPAEDEIRKRRWKWIGYTLRKSPNCIMRQAPTWNPEWKRRKGRPKNTLRREIEADMKRINRNWKGLPGGQGWMENPGERPMLLHEE</sequence>
<evidence type="ECO:0000256" key="1">
    <source>
        <dbReference type="SAM" id="MobiDB-lite"/>
    </source>
</evidence>
<gene>
    <name evidence="2" type="ORF">SCUD_LOCUS8105</name>
</gene>
<name>A0A183JZE7_9TREM</name>
<feature type="region of interest" description="Disordered" evidence="1">
    <location>
        <begin position="106"/>
        <end position="127"/>
    </location>
</feature>